<protein>
    <submittedName>
        <fullName evidence="2">Uncharacterized protein</fullName>
    </submittedName>
</protein>
<sequence>LALVPLSPCRAEINQMENYVLQLNNVAENKMSKKSVAEELTLVTPHWKSSNGLCHGCLARFVNSANYASLCAMENWLGCERLLYSIRMDSGRSEGKRQTKKYLEKNSRERAKQSEVEELGGSQSGCTRQKVLVREQHGGLMRQRAR</sequence>
<accession>A0ABN8N4F9</accession>
<organism evidence="2 3">
    <name type="scientific">Porites evermanni</name>
    <dbReference type="NCBI Taxonomy" id="104178"/>
    <lineage>
        <taxon>Eukaryota</taxon>
        <taxon>Metazoa</taxon>
        <taxon>Cnidaria</taxon>
        <taxon>Anthozoa</taxon>
        <taxon>Hexacorallia</taxon>
        <taxon>Scleractinia</taxon>
        <taxon>Fungiina</taxon>
        <taxon>Poritidae</taxon>
        <taxon>Porites</taxon>
    </lineage>
</organism>
<reference evidence="2 3" key="1">
    <citation type="submission" date="2022-05" db="EMBL/GenBank/DDBJ databases">
        <authorList>
            <consortium name="Genoscope - CEA"/>
            <person name="William W."/>
        </authorList>
    </citation>
    <scope>NUCLEOTIDE SEQUENCE [LARGE SCALE GENOMIC DNA]</scope>
</reference>
<name>A0ABN8N4F9_9CNID</name>
<evidence type="ECO:0000313" key="2">
    <source>
        <dbReference type="EMBL" id="CAH3038893.1"/>
    </source>
</evidence>
<keyword evidence="3" id="KW-1185">Reference proteome</keyword>
<feature type="region of interest" description="Disordered" evidence="1">
    <location>
        <begin position="90"/>
        <end position="146"/>
    </location>
</feature>
<evidence type="ECO:0000313" key="3">
    <source>
        <dbReference type="Proteomes" id="UP001159427"/>
    </source>
</evidence>
<dbReference type="EMBL" id="CALNXI010000713">
    <property type="protein sequence ID" value="CAH3038893.1"/>
    <property type="molecule type" value="Genomic_DNA"/>
</dbReference>
<feature type="compositionally biased region" description="Basic and acidic residues" evidence="1">
    <location>
        <begin position="90"/>
        <end position="115"/>
    </location>
</feature>
<dbReference type="Proteomes" id="UP001159427">
    <property type="component" value="Unassembled WGS sequence"/>
</dbReference>
<evidence type="ECO:0000256" key="1">
    <source>
        <dbReference type="SAM" id="MobiDB-lite"/>
    </source>
</evidence>
<proteinExistence type="predicted"/>
<gene>
    <name evidence="2" type="ORF">PEVE_00039902</name>
</gene>
<feature type="non-terminal residue" evidence="2">
    <location>
        <position position="1"/>
    </location>
</feature>
<comment type="caution">
    <text evidence="2">The sequence shown here is derived from an EMBL/GenBank/DDBJ whole genome shotgun (WGS) entry which is preliminary data.</text>
</comment>